<dbReference type="PANTHER" id="PTHR33360">
    <property type="entry name" value="TRANSPOSASE FOR INSERTION SEQUENCE ELEMENT IS200"/>
    <property type="match status" value="1"/>
</dbReference>
<organism evidence="2 3">
    <name type="scientific">Hespellia stercorisuis DSM 15480</name>
    <dbReference type="NCBI Taxonomy" id="1121950"/>
    <lineage>
        <taxon>Bacteria</taxon>
        <taxon>Bacillati</taxon>
        <taxon>Bacillota</taxon>
        <taxon>Clostridia</taxon>
        <taxon>Lachnospirales</taxon>
        <taxon>Lachnospiraceae</taxon>
        <taxon>Hespellia</taxon>
    </lineage>
</organism>
<dbReference type="InterPro" id="IPR002686">
    <property type="entry name" value="Transposase_17"/>
</dbReference>
<dbReference type="PANTHER" id="PTHR33360:SF2">
    <property type="entry name" value="TRANSPOSASE FOR INSERTION SEQUENCE ELEMENT IS200"/>
    <property type="match status" value="1"/>
</dbReference>
<reference evidence="2 3" key="1">
    <citation type="submission" date="2016-11" db="EMBL/GenBank/DDBJ databases">
        <authorList>
            <person name="Jaros S."/>
            <person name="Januszkiewicz K."/>
            <person name="Wedrychowicz H."/>
        </authorList>
    </citation>
    <scope>NUCLEOTIDE SEQUENCE [LARGE SCALE GENOMIC DNA]</scope>
    <source>
        <strain evidence="2 3">DSM 15480</strain>
    </source>
</reference>
<dbReference type="STRING" id="1121950.SAMN02745243_01952"/>
<evidence type="ECO:0000313" key="3">
    <source>
        <dbReference type="Proteomes" id="UP000184301"/>
    </source>
</evidence>
<evidence type="ECO:0000313" key="2">
    <source>
        <dbReference type="EMBL" id="SHK00305.1"/>
    </source>
</evidence>
<gene>
    <name evidence="2" type="ORF">SAMN02745243_01952</name>
</gene>
<evidence type="ECO:0000259" key="1">
    <source>
        <dbReference type="SMART" id="SM01321"/>
    </source>
</evidence>
<dbReference type="Pfam" id="PF01797">
    <property type="entry name" value="Y1_Tnp"/>
    <property type="match status" value="1"/>
</dbReference>
<feature type="domain" description="Transposase IS200-like" evidence="1">
    <location>
        <begin position="21"/>
        <end position="141"/>
    </location>
</feature>
<dbReference type="GO" id="GO:0003677">
    <property type="term" value="F:DNA binding"/>
    <property type="evidence" value="ECO:0007669"/>
    <property type="project" value="InterPro"/>
</dbReference>
<dbReference type="Proteomes" id="UP000184301">
    <property type="component" value="Unassembled WGS sequence"/>
</dbReference>
<dbReference type="SMART" id="SM01321">
    <property type="entry name" value="Y1_Tnp"/>
    <property type="match status" value="1"/>
</dbReference>
<name>A0A1M6NX47_9FIRM</name>
<dbReference type="SUPFAM" id="SSF143422">
    <property type="entry name" value="Transposase IS200-like"/>
    <property type="match status" value="1"/>
</dbReference>
<proteinExistence type="predicted"/>
<protein>
    <submittedName>
        <fullName evidence="2">Putative transposase</fullName>
    </submittedName>
</protein>
<dbReference type="NCBIfam" id="NF033573">
    <property type="entry name" value="transpos_IS200"/>
    <property type="match status" value="1"/>
</dbReference>
<accession>A0A1M6NX47</accession>
<dbReference type="GO" id="GO:0004803">
    <property type="term" value="F:transposase activity"/>
    <property type="evidence" value="ECO:0007669"/>
    <property type="project" value="InterPro"/>
</dbReference>
<dbReference type="InterPro" id="IPR036515">
    <property type="entry name" value="Transposase_17_sf"/>
</dbReference>
<dbReference type="Gene3D" id="3.30.70.1290">
    <property type="entry name" value="Transposase IS200-like"/>
    <property type="match status" value="1"/>
</dbReference>
<dbReference type="AlphaFoldDB" id="A0A1M6NX47"/>
<keyword evidence="3" id="KW-1185">Reference proteome</keyword>
<dbReference type="EMBL" id="FQZY01000025">
    <property type="protein sequence ID" value="SHK00305.1"/>
    <property type="molecule type" value="Genomic_DNA"/>
</dbReference>
<sequence length="145" mass="17227">MTKMCYSMCIKENLIHSRTCVYNINYHVVWSVKYRRKILNTEVESFLKELVQQIAQDKGFIVHLFEVGEGDHVHCFISAPPKLSVTDIVKYLKGITGRKLFEHFPQIRQKLWKGQLWNHSYYVETIGSVSEENIRRYIEHQSKSY</sequence>
<dbReference type="GO" id="GO:0006313">
    <property type="term" value="P:DNA transposition"/>
    <property type="evidence" value="ECO:0007669"/>
    <property type="project" value="InterPro"/>
</dbReference>